<dbReference type="GO" id="GO:0020037">
    <property type="term" value="F:heme binding"/>
    <property type="evidence" value="ECO:0007669"/>
    <property type="project" value="InterPro"/>
</dbReference>
<dbReference type="GO" id="GO:0042597">
    <property type="term" value="C:periplasmic space"/>
    <property type="evidence" value="ECO:0007669"/>
    <property type="project" value="UniProtKB-SubCell"/>
</dbReference>
<evidence type="ECO:0000313" key="13">
    <source>
        <dbReference type="Proteomes" id="UP000697998"/>
    </source>
</evidence>
<organism evidence="12 13">
    <name type="scientific">Candidatus Accumulibacter proximus</name>
    <dbReference type="NCBI Taxonomy" id="2954385"/>
    <lineage>
        <taxon>Bacteria</taxon>
        <taxon>Pseudomonadati</taxon>
        <taxon>Pseudomonadota</taxon>
        <taxon>Betaproteobacteria</taxon>
        <taxon>Candidatus Accumulibacter</taxon>
    </lineage>
</organism>
<dbReference type="InterPro" id="IPR036909">
    <property type="entry name" value="Cyt_c-like_dom_sf"/>
</dbReference>
<dbReference type="GO" id="GO:0009055">
    <property type="term" value="F:electron transfer activity"/>
    <property type="evidence" value="ECO:0007669"/>
    <property type="project" value="InterPro"/>
</dbReference>
<evidence type="ECO:0000259" key="11">
    <source>
        <dbReference type="PROSITE" id="PS51007"/>
    </source>
</evidence>
<comment type="caution">
    <text evidence="12">The sequence shown here is derived from an EMBL/GenBank/DDBJ whole genome shotgun (WGS) entry which is preliminary data.</text>
</comment>
<feature type="binding site" description="covalent" evidence="8">
    <location>
        <position position="130"/>
    </location>
    <ligand>
        <name>heme c</name>
        <dbReference type="ChEBI" id="CHEBI:61717"/>
        <label>2</label>
    </ligand>
</feature>
<feature type="domain" description="Cytochrome c" evidence="11">
    <location>
        <begin position="109"/>
        <end position="197"/>
    </location>
</feature>
<comment type="subcellular location">
    <subcellularLocation>
        <location evidence="1">Periplasm</location>
    </subcellularLocation>
</comment>
<dbReference type="InterPro" id="IPR050597">
    <property type="entry name" value="Cytochrome_c_Oxidase_Subunit"/>
</dbReference>
<comment type="PTM">
    <text evidence="8">Binds 2 heme c groups covalently per subunit.</text>
</comment>
<dbReference type="InterPro" id="IPR024167">
    <property type="entry name" value="Cytochrome_c4-like"/>
</dbReference>
<evidence type="ECO:0000256" key="10">
    <source>
        <dbReference type="SAM" id="SignalP"/>
    </source>
</evidence>
<proteinExistence type="predicted"/>
<evidence type="ECO:0000256" key="1">
    <source>
        <dbReference type="ARBA" id="ARBA00004418"/>
    </source>
</evidence>
<dbReference type="InterPro" id="IPR009056">
    <property type="entry name" value="Cyt_c-like_dom"/>
</dbReference>
<feature type="binding site" description="axial binding residue" evidence="9">
    <location>
        <position position="37"/>
    </location>
    <ligand>
        <name>heme c</name>
        <dbReference type="ChEBI" id="CHEBI:61717"/>
        <label>1</label>
    </ligand>
    <ligandPart>
        <name>Fe</name>
        <dbReference type="ChEBI" id="CHEBI:18248"/>
    </ligandPart>
</feature>
<evidence type="ECO:0000256" key="7">
    <source>
        <dbReference type="ARBA" id="ARBA00023004"/>
    </source>
</evidence>
<protein>
    <submittedName>
        <fullName evidence="12">Cytochrome c4</fullName>
    </submittedName>
</protein>
<dbReference type="PANTHER" id="PTHR33751:SF9">
    <property type="entry name" value="CYTOCHROME C4"/>
    <property type="match status" value="1"/>
</dbReference>
<dbReference type="Gene3D" id="1.10.760.10">
    <property type="entry name" value="Cytochrome c-like domain"/>
    <property type="match status" value="2"/>
</dbReference>
<evidence type="ECO:0000256" key="8">
    <source>
        <dbReference type="PIRSR" id="PIRSR000005-1"/>
    </source>
</evidence>
<feature type="binding site" description="axial binding residue" evidence="9">
    <location>
        <position position="174"/>
    </location>
    <ligand>
        <name>heme c</name>
        <dbReference type="ChEBI" id="CHEBI:61717"/>
        <label>2</label>
    </ligand>
    <ligandPart>
        <name>Fe</name>
        <dbReference type="ChEBI" id="CHEBI:18248"/>
    </ligandPart>
</feature>
<sequence>MGAGALAALLSLPVLADAKADQARAEEIVSGRCFLCHGMEGESASPVFPRLAGQHAEYLARQLADFKSGKRKSDTMKPQSEELTPAEMKALGAFFANKKATPNTPTDSEILAVGRYIFSKGNSFSGLPSCASCHGAKGLGTPLLPRLAGQHPRYIEDQLKQFNKRERTNDNAVMHTVASKLSELEAHAVAEYIATLD</sequence>
<dbReference type="AlphaFoldDB" id="A0A935PYD2"/>
<gene>
    <name evidence="12" type="ORF">IPJ27_08325</name>
</gene>
<evidence type="ECO:0000256" key="4">
    <source>
        <dbReference type="ARBA" id="ARBA00022723"/>
    </source>
</evidence>
<dbReference type="EMBL" id="JADJMH010000005">
    <property type="protein sequence ID" value="MBK7674764.1"/>
    <property type="molecule type" value="Genomic_DNA"/>
</dbReference>
<evidence type="ECO:0000256" key="6">
    <source>
        <dbReference type="ARBA" id="ARBA00022982"/>
    </source>
</evidence>
<dbReference type="GO" id="GO:0005506">
    <property type="term" value="F:iron ion binding"/>
    <property type="evidence" value="ECO:0007669"/>
    <property type="project" value="InterPro"/>
</dbReference>
<feature type="binding site" description="covalent" evidence="8">
    <location>
        <position position="33"/>
    </location>
    <ligand>
        <name>heme c</name>
        <dbReference type="ChEBI" id="CHEBI:61717"/>
        <label>1</label>
    </ligand>
</feature>
<keyword evidence="2" id="KW-0813">Transport</keyword>
<feature type="binding site" description="axial binding residue" evidence="9">
    <location>
        <position position="134"/>
    </location>
    <ligand>
        <name>heme c</name>
        <dbReference type="ChEBI" id="CHEBI:61717"/>
        <label>2</label>
    </ligand>
    <ligandPart>
        <name>Fe</name>
        <dbReference type="ChEBI" id="CHEBI:18248"/>
    </ligandPart>
</feature>
<accession>A0A935PYD2</accession>
<reference evidence="12 13" key="1">
    <citation type="submission" date="2020-10" db="EMBL/GenBank/DDBJ databases">
        <title>Connecting structure to function with the recovery of over 1000 high-quality activated sludge metagenome-assembled genomes encoding full-length rRNA genes using long-read sequencing.</title>
        <authorList>
            <person name="Singleton C.M."/>
            <person name="Petriglieri F."/>
            <person name="Kristensen J.M."/>
            <person name="Kirkegaard R.H."/>
            <person name="Michaelsen T.Y."/>
            <person name="Andersen M.H."/>
            <person name="Karst S.M."/>
            <person name="Dueholm M.S."/>
            <person name="Nielsen P.H."/>
            <person name="Albertsen M."/>
        </authorList>
    </citation>
    <scope>NUCLEOTIDE SEQUENCE [LARGE SCALE GENOMIC DNA]</scope>
    <source>
        <strain evidence="12">EsbW_18-Q3-R4-48_BATAC.285</strain>
    </source>
</reference>
<feature type="signal peptide" evidence="10">
    <location>
        <begin position="1"/>
        <end position="16"/>
    </location>
</feature>
<feature type="binding site" description="axial binding residue" evidence="9">
    <location>
        <position position="76"/>
    </location>
    <ligand>
        <name>heme c</name>
        <dbReference type="ChEBI" id="CHEBI:61717"/>
        <label>1</label>
    </ligand>
    <ligandPart>
        <name>Fe</name>
        <dbReference type="ChEBI" id="CHEBI:18248"/>
    </ligandPart>
</feature>
<feature type="chain" id="PRO_5037382036" evidence="10">
    <location>
        <begin position="17"/>
        <end position="197"/>
    </location>
</feature>
<dbReference type="SUPFAM" id="SSF46626">
    <property type="entry name" value="Cytochrome c"/>
    <property type="match status" value="2"/>
</dbReference>
<dbReference type="PROSITE" id="PS51007">
    <property type="entry name" value="CYTC"/>
    <property type="match status" value="2"/>
</dbReference>
<dbReference type="Pfam" id="PF00034">
    <property type="entry name" value="Cytochrom_C"/>
    <property type="match status" value="2"/>
</dbReference>
<keyword evidence="6" id="KW-0249">Electron transport</keyword>
<evidence type="ECO:0000256" key="5">
    <source>
        <dbReference type="ARBA" id="ARBA00022764"/>
    </source>
</evidence>
<keyword evidence="3 8" id="KW-0349">Heme</keyword>
<keyword evidence="4 9" id="KW-0479">Metal-binding</keyword>
<feature type="binding site" description="covalent" evidence="8">
    <location>
        <position position="36"/>
    </location>
    <ligand>
        <name>heme c</name>
        <dbReference type="ChEBI" id="CHEBI:61717"/>
        <label>1</label>
    </ligand>
</feature>
<dbReference type="PANTHER" id="PTHR33751">
    <property type="entry name" value="CBB3-TYPE CYTOCHROME C OXIDASE SUBUNIT FIXP"/>
    <property type="match status" value="1"/>
</dbReference>
<keyword evidence="10" id="KW-0732">Signal</keyword>
<keyword evidence="5" id="KW-0574">Periplasm</keyword>
<evidence type="ECO:0000256" key="2">
    <source>
        <dbReference type="ARBA" id="ARBA00022448"/>
    </source>
</evidence>
<keyword evidence="7 9" id="KW-0408">Iron</keyword>
<name>A0A935PYD2_9PROT</name>
<feature type="binding site" description="covalent" evidence="8">
    <location>
        <position position="133"/>
    </location>
    <ligand>
        <name>heme c</name>
        <dbReference type="ChEBI" id="CHEBI:61717"/>
        <label>2</label>
    </ligand>
</feature>
<dbReference type="Proteomes" id="UP000697998">
    <property type="component" value="Unassembled WGS sequence"/>
</dbReference>
<evidence type="ECO:0000256" key="3">
    <source>
        <dbReference type="ARBA" id="ARBA00022617"/>
    </source>
</evidence>
<evidence type="ECO:0000313" key="12">
    <source>
        <dbReference type="EMBL" id="MBK7674764.1"/>
    </source>
</evidence>
<dbReference type="PIRSF" id="PIRSF000005">
    <property type="entry name" value="Cytochrome_c4"/>
    <property type="match status" value="1"/>
</dbReference>
<evidence type="ECO:0000256" key="9">
    <source>
        <dbReference type="PIRSR" id="PIRSR000005-2"/>
    </source>
</evidence>
<feature type="domain" description="Cytochrome c" evidence="11">
    <location>
        <begin position="20"/>
        <end position="99"/>
    </location>
</feature>